<sequence>MNLTDARKTALMAYCRIDELDDGEAVLLESLYAAAVAYMEQAGVSEPKEGTPRRAQYDLAVNYLVLDSYDQRETVFAGTIVADNPAFRRIMNQLKLTEPVVSDSDTAGTGA</sequence>
<dbReference type="EMBL" id="BK032608">
    <property type="protein sequence ID" value="DAF51016.1"/>
    <property type="molecule type" value="Genomic_DNA"/>
</dbReference>
<name>A0A8S5SJA3_9CAUD</name>
<proteinExistence type="predicted"/>
<dbReference type="CDD" id="cd08054">
    <property type="entry name" value="gp6"/>
    <property type="match status" value="1"/>
</dbReference>
<accession>A0A8S5SJA3</accession>
<reference evidence="1" key="1">
    <citation type="journal article" date="2021" name="Proc. Natl. Acad. Sci. U.S.A.">
        <title>A Catalog of Tens of Thousands of Viruses from Human Metagenomes Reveals Hidden Associations with Chronic Diseases.</title>
        <authorList>
            <person name="Tisza M.J."/>
            <person name="Buck C.B."/>
        </authorList>
    </citation>
    <scope>NUCLEOTIDE SEQUENCE</scope>
    <source>
        <strain evidence="1">CtFIm6</strain>
    </source>
</reference>
<dbReference type="NCBIfam" id="TIGR01560">
    <property type="entry name" value="put_DNA_pack"/>
    <property type="match status" value="1"/>
</dbReference>
<dbReference type="Gene3D" id="1.10.3230.30">
    <property type="entry name" value="Phage gp6-like head-tail connector protein"/>
    <property type="match status" value="1"/>
</dbReference>
<dbReference type="InterPro" id="IPR006450">
    <property type="entry name" value="Phage_HK97_gp6-like"/>
</dbReference>
<protein>
    <submittedName>
        <fullName evidence="1">Head tail connector</fullName>
    </submittedName>
</protein>
<organism evidence="1">
    <name type="scientific">Siphoviridae sp. ctFIm6</name>
    <dbReference type="NCBI Taxonomy" id="2827818"/>
    <lineage>
        <taxon>Viruses</taxon>
        <taxon>Duplodnaviria</taxon>
        <taxon>Heunggongvirae</taxon>
        <taxon>Uroviricota</taxon>
        <taxon>Caudoviricetes</taxon>
    </lineage>
</organism>
<evidence type="ECO:0000313" key="1">
    <source>
        <dbReference type="EMBL" id="DAF51016.1"/>
    </source>
</evidence>